<gene>
    <name evidence="1" type="ORF">C490910_217</name>
    <name evidence="3" type="ORF">CC030809_00221</name>
    <name evidence="2" type="ORF">S420910_217</name>
</gene>
<name>A0A1D8KU02_9CAUD</name>
<evidence type="ECO:0000313" key="1">
    <source>
        <dbReference type="EMBL" id="AOV62141.1"/>
    </source>
</evidence>
<evidence type="ECO:0000313" key="6">
    <source>
        <dbReference type="Proteomes" id="UP000510897"/>
    </source>
</evidence>
<evidence type="ECO:0000313" key="5">
    <source>
        <dbReference type="Proteomes" id="UP000226384"/>
    </source>
</evidence>
<dbReference type="Proteomes" id="UP000510897">
    <property type="component" value="Segment"/>
</dbReference>
<dbReference type="Proteomes" id="UP000226384">
    <property type="component" value="Segment"/>
</dbReference>
<proteinExistence type="predicted"/>
<dbReference type="GeneID" id="30308271"/>
<evidence type="ECO:0000313" key="4">
    <source>
        <dbReference type="Proteomes" id="UP000203902"/>
    </source>
</evidence>
<organism evidence="1 4">
    <name type="scientific">Synechococcus phage S-CAM7</name>
    <dbReference type="NCBI Taxonomy" id="1883368"/>
    <lineage>
        <taxon>Viruses</taxon>
        <taxon>Duplodnaviria</taxon>
        <taxon>Heunggongvirae</taxon>
        <taxon>Uroviricota</taxon>
        <taxon>Caudoviricetes</taxon>
        <taxon>Pantevenvirales</taxon>
        <taxon>Kyanoviridae</taxon>
        <taxon>Mazuvirus</taxon>
        <taxon>Mazuvirus scam7</taxon>
    </lineage>
</organism>
<evidence type="ECO:0000313" key="3">
    <source>
        <dbReference type="EMBL" id="QLF86269.1"/>
    </source>
</evidence>
<reference evidence="3 6" key="2">
    <citation type="submission" date="2020-06" db="EMBL/GenBank/DDBJ databases">
        <authorList>
            <person name="Puxty R.J."/>
            <person name="Weihe C."/>
            <person name="Marston M.F."/>
            <person name="Martiny J.B.H."/>
        </authorList>
    </citation>
    <scope>NUCLEOTIDE SEQUENCE [LARGE SCALE GENOMIC DNA]</scope>
    <source>
        <strain evidence="3">0809CC03</strain>
    </source>
</reference>
<dbReference type="EMBL" id="KU686213">
    <property type="protein sequence ID" value="AOV62405.1"/>
    <property type="molecule type" value="Genomic_DNA"/>
</dbReference>
<dbReference type="Proteomes" id="UP000203902">
    <property type="component" value="Segment"/>
</dbReference>
<reference evidence="3 6" key="3">
    <citation type="submission" date="2020-07" db="EMBL/GenBank/DDBJ databases">
        <title>Signatures of coevolution in a cyanophage population.</title>
        <authorList>
            <person name="Abebe J."/>
        </authorList>
    </citation>
    <scope>NUCLEOTIDE SEQUENCE [LARGE SCALE GENOMIC DNA]</scope>
    <source>
        <strain evidence="3">0809CC03</strain>
    </source>
</reference>
<dbReference type="EMBL" id="MT586120">
    <property type="protein sequence ID" value="QLF86269.1"/>
    <property type="molecule type" value="Genomic_DNA"/>
</dbReference>
<reference evidence="4 5" key="1">
    <citation type="journal article" date="2016" name="Virology">
        <title>The genomic content and context of auxiliary metabolic genes in marine cyanomyoviruses.</title>
        <authorList>
            <person name="Crummett L.T."/>
            <person name="Puxty R.J."/>
            <person name="Weihe C."/>
            <person name="Marston M.F."/>
            <person name="Martiny J.B."/>
        </authorList>
    </citation>
    <scope>NUCLEOTIDE SEQUENCE [LARGE SCALE GENOMIC DNA]</scope>
    <source>
        <strain evidence="1">0910CC49</strain>
        <strain evidence="2">0910SB42</strain>
    </source>
</reference>
<keyword evidence="4" id="KW-1185">Reference proteome</keyword>
<dbReference type="KEGG" id="vg:30308271"/>
<accession>A0A1D8KU02</accession>
<dbReference type="EMBL" id="KU686212">
    <property type="protein sequence ID" value="AOV62141.1"/>
    <property type="molecule type" value="Genomic_DNA"/>
</dbReference>
<evidence type="ECO:0000313" key="2">
    <source>
        <dbReference type="EMBL" id="AOV62405.1"/>
    </source>
</evidence>
<dbReference type="RefSeq" id="YP_009323150.1">
    <property type="nucleotide sequence ID" value="NC_031927.1"/>
</dbReference>
<sequence length="47" mass="5854">MSYWELETEEWETVPDNYDGAESITVRGRLEHLERSYCIEFRYEEYE</sequence>
<protein>
    <submittedName>
        <fullName evidence="1">Uncharacterized protein</fullName>
    </submittedName>
</protein>